<evidence type="ECO:0000256" key="4">
    <source>
        <dbReference type="HAMAP-Rule" id="MF_02124"/>
    </source>
</evidence>
<feature type="active site" description="Proton donor" evidence="4">
    <location>
        <position position="417"/>
    </location>
</feature>
<dbReference type="PANTHER" id="PTHR47786:SF2">
    <property type="entry name" value="GLYCOSYL HYDROLASE FAMILY 13 CATALYTIC DOMAIN-CONTAINING PROTEIN"/>
    <property type="match status" value="1"/>
</dbReference>
<evidence type="ECO:0000259" key="6">
    <source>
        <dbReference type="Pfam" id="PF11896"/>
    </source>
</evidence>
<evidence type="ECO:0000256" key="3">
    <source>
        <dbReference type="ARBA" id="ARBA00023277"/>
    </source>
</evidence>
<dbReference type="EC" id="2.4.99.16" evidence="4"/>
<comment type="similarity">
    <text evidence="4">Belongs to the glycosyl hydrolase 13 family. GlgE subfamily.</text>
</comment>
<comment type="catalytic activity">
    <reaction evidence="4">
        <text>alpha-maltose 1-phosphate + [(1-&gt;4)-alpha-D-glucosyl](n) = [(1-&gt;4)-alpha-D-glucosyl](n+2) + phosphate</text>
        <dbReference type="Rhea" id="RHEA:42692"/>
        <dbReference type="Rhea" id="RHEA-COMP:9584"/>
        <dbReference type="Rhea" id="RHEA-COMP:10183"/>
        <dbReference type="ChEBI" id="CHEBI:15444"/>
        <dbReference type="ChEBI" id="CHEBI:43474"/>
        <dbReference type="ChEBI" id="CHEBI:63576"/>
        <dbReference type="EC" id="2.4.99.16"/>
    </reaction>
</comment>
<comment type="function">
    <text evidence="4">Maltosyltransferase that uses maltose 1-phosphate (M1P) as the sugar donor to elongate linear or branched alpha-(1-&gt;4)-glucans. Is involved in a branched alpha-glucan biosynthetic pathway from trehalose, together with TreS, Mak and GlgB.</text>
</comment>
<dbReference type="Gene3D" id="1.20.58.80">
    <property type="entry name" value="Phosphotransferase system, lactose/cellobiose-type IIA subunit"/>
    <property type="match status" value="1"/>
</dbReference>
<evidence type="ECO:0000256" key="2">
    <source>
        <dbReference type="ARBA" id="ARBA00022679"/>
    </source>
</evidence>
<keyword evidence="1 4" id="KW-0328">Glycosyltransferase</keyword>
<dbReference type="EMBL" id="PDEP01000007">
    <property type="protein sequence ID" value="PEN06740.1"/>
    <property type="molecule type" value="Genomic_DNA"/>
</dbReference>
<keyword evidence="3 4" id="KW-0119">Carbohydrate metabolism</keyword>
<dbReference type="InterPro" id="IPR013783">
    <property type="entry name" value="Ig-like_fold"/>
</dbReference>
<reference evidence="8 9" key="1">
    <citation type="submission" date="2017-10" db="EMBL/GenBank/DDBJ databases">
        <title>Draft genome of Longimonas halophila.</title>
        <authorList>
            <person name="Goh K.M."/>
            <person name="Shamsir M.S."/>
            <person name="Lim S.W."/>
        </authorList>
    </citation>
    <scope>NUCLEOTIDE SEQUENCE [LARGE SCALE GENOMIC DNA]</scope>
    <source>
        <strain evidence="8 9">KCTC 42399</strain>
    </source>
</reference>
<dbReference type="Pfam" id="PF21702">
    <property type="entry name" value="GLGE_C"/>
    <property type="match status" value="1"/>
</dbReference>
<dbReference type="GO" id="GO:0004553">
    <property type="term" value="F:hydrolase activity, hydrolyzing O-glycosyl compounds"/>
    <property type="evidence" value="ECO:0007669"/>
    <property type="project" value="InterPro"/>
</dbReference>
<proteinExistence type="inferred from homology"/>
<dbReference type="SUPFAM" id="SSF51445">
    <property type="entry name" value="(Trans)glycosidases"/>
    <property type="match status" value="1"/>
</dbReference>
<feature type="domain" description="Alpha-1,4-glucan:maltose-1-phosphate maltosyltransferase C-terminal" evidence="7">
    <location>
        <begin position="568"/>
        <end position="652"/>
    </location>
</feature>
<dbReference type="HAMAP" id="MF_02124">
    <property type="entry name" value="GlgE"/>
    <property type="match status" value="1"/>
</dbReference>
<feature type="active site" description="Nucleophile" evidence="4">
    <location>
        <position position="388"/>
    </location>
</feature>
<feature type="binding site" evidence="4">
    <location>
        <position position="389"/>
    </location>
    <ligand>
        <name>alpha-maltose 1-phosphate</name>
        <dbReference type="ChEBI" id="CHEBI:63576"/>
    </ligand>
</feature>
<evidence type="ECO:0000313" key="8">
    <source>
        <dbReference type="EMBL" id="PEN06740.1"/>
    </source>
</evidence>
<dbReference type="CDD" id="cd11344">
    <property type="entry name" value="AmyAc_GlgE_like"/>
    <property type="match status" value="1"/>
</dbReference>
<feature type="binding site" evidence="4">
    <location>
        <position position="317"/>
    </location>
    <ligand>
        <name>alpha-maltose 1-phosphate</name>
        <dbReference type="ChEBI" id="CHEBI:63576"/>
    </ligand>
</feature>
<accession>A0A2H3NL47</accession>
<evidence type="ECO:0000256" key="5">
    <source>
        <dbReference type="SAM" id="MobiDB-lite"/>
    </source>
</evidence>
<comment type="caution">
    <text evidence="8">The sequence shown here is derived from an EMBL/GenBank/DDBJ whole genome shotgun (WGS) entry which is preliminary data.</text>
</comment>
<evidence type="ECO:0000259" key="7">
    <source>
        <dbReference type="Pfam" id="PF21702"/>
    </source>
</evidence>
<protein>
    <recommendedName>
        <fullName evidence="4">Alpha-1,4-glucan:maltose-1-phosphate maltosyltransferase</fullName>
        <shortName evidence="4">GMPMT</shortName>
        <ecNumber evidence="4">2.4.99.16</ecNumber>
    </recommendedName>
    <alternativeName>
        <fullName evidence="4">(1-&gt;4)-alpha-D-glucan:maltose-1-phosphate alpha-D-maltosyltransferase</fullName>
    </alternativeName>
</protein>
<dbReference type="InterPro" id="IPR021828">
    <property type="entry name" value="GlgE_dom_N/S"/>
</dbReference>
<dbReference type="SUPFAM" id="SSF51011">
    <property type="entry name" value="Glycosyl hydrolase domain"/>
    <property type="match status" value="1"/>
</dbReference>
<name>A0A2H3NL47_9BACT</name>
<dbReference type="GO" id="GO:0030979">
    <property type="term" value="P:alpha-glucan biosynthetic process"/>
    <property type="evidence" value="ECO:0007669"/>
    <property type="project" value="UniProtKB-UniRule"/>
</dbReference>
<dbReference type="Proteomes" id="UP000221024">
    <property type="component" value="Unassembled WGS sequence"/>
</dbReference>
<dbReference type="InterPro" id="IPR049171">
    <property type="entry name" value="GLGE_C"/>
</dbReference>
<dbReference type="Gene3D" id="3.20.20.80">
    <property type="entry name" value="Glycosidases"/>
    <property type="match status" value="1"/>
</dbReference>
<feature type="region of interest" description="Disordered" evidence="5">
    <location>
        <begin position="246"/>
        <end position="272"/>
    </location>
</feature>
<dbReference type="InterPro" id="IPR026585">
    <property type="entry name" value="GlgE"/>
</dbReference>
<dbReference type="GO" id="GO:0016758">
    <property type="term" value="F:hexosyltransferase activity"/>
    <property type="evidence" value="ECO:0007669"/>
    <property type="project" value="UniProtKB-UniRule"/>
</dbReference>
<dbReference type="Pfam" id="PF11896">
    <property type="entry name" value="GlgE_dom_N_S"/>
    <property type="match status" value="1"/>
</dbReference>
<evidence type="ECO:0000313" key="9">
    <source>
        <dbReference type="Proteomes" id="UP000221024"/>
    </source>
</evidence>
<feature type="binding site" evidence="4">
    <location>
        <position position="252"/>
    </location>
    <ligand>
        <name>alpha-maltose 1-phosphate</name>
        <dbReference type="ChEBI" id="CHEBI:63576"/>
    </ligand>
</feature>
<keyword evidence="9" id="KW-1185">Reference proteome</keyword>
<dbReference type="Gene3D" id="2.60.40.1180">
    <property type="entry name" value="Golgi alpha-mannosidase II"/>
    <property type="match status" value="1"/>
</dbReference>
<dbReference type="InterPro" id="IPR017853">
    <property type="entry name" value="GH"/>
</dbReference>
<gene>
    <name evidence="4" type="primary">glgE</name>
    <name evidence="8" type="ORF">CRI93_08870</name>
</gene>
<evidence type="ECO:0000256" key="1">
    <source>
        <dbReference type="ARBA" id="ARBA00022676"/>
    </source>
</evidence>
<feature type="domain" description="Alpha-1,4-glucan:maltose-1-phosphate maltosyltransferase" evidence="6">
    <location>
        <begin position="14"/>
        <end position="194"/>
    </location>
</feature>
<dbReference type="OrthoDB" id="9805159at2"/>
<dbReference type="InterPro" id="IPR013780">
    <property type="entry name" value="Glyco_hydro_b"/>
</dbReference>
<sequence>MADSNASLPASWSRIMIPWVEPVIDGGRWPIKRVQHEPVTVRAALVVDGHDLIAAEIAYGLEGDDTTHTVPLEATGNDTYEATFTPTQLGRYTYQVRAWLDRFGTWQDQFERRVQGGSPAEEIASELQDGANLLRRTATHTDHEGVAADLRAAADAFENGDTDQALNPELTTIMRAHAPRDMEIRSETYGVRVDPRQAREAAWYEFFPRSAGPADAHGTLDDAAKLLPRIREMGFDVVYLPPVHPIGETNRKGKDNAPSAEPGDVGSPWAIGGFLEDGTRGGHKSVHPELGGLDAFDRFVEAANDVDLDVAIDIAFQCSPDHPYIEEHPEWFYQRPDGSIRYAENPPKKYEDVHPLNFECDDWQALWMELKSVFEFWIERGVTTFRVDNPHTKVIPFWTWCLRELRKDTPELVVLAEAFARPNTMYSLAKLGYNNSYTYFTWRNTKEELQEYARELFHTEKAEYYRPNFWPNTPDILHDELAHGGRPKHMTRFVLAATMSPVYGVYGPPYEHVDNRQHPDREEYMQNEKYELRTWNWNDPTSLQPFMTRVNRIRRHNPALQQMRNIQFLKTRNDQIIAYVKWSDDNVILVVVSLDPHYEQFGQLVASPYDLHMPGADRLRVYDLLNEAAYEWDGHEHYLHLKPEQPAHIFRVESNYRP</sequence>
<dbReference type="RefSeq" id="WP_098062266.1">
    <property type="nucleotide sequence ID" value="NZ_PDEP01000007.1"/>
</dbReference>
<dbReference type="Gene3D" id="2.60.40.10">
    <property type="entry name" value="Immunoglobulins"/>
    <property type="match status" value="1"/>
</dbReference>
<dbReference type="PANTHER" id="PTHR47786">
    <property type="entry name" value="ALPHA-1,4-GLUCAN:MALTOSE-1-PHOSPHATE MALTOSYLTRANSFERASE"/>
    <property type="match status" value="1"/>
</dbReference>
<feature type="site" description="Transition state stabilizer" evidence="4">
    <location>
        <position position="475"/>
    </location>
</feature>
<feature type="binding site" evidence="4">
    <location>
        <position position="352"/>
    </location>
    <ligand>
        <name>alpha-maltose 1-phosphate</name>
        <dbReference type="ChEBI" id="CHEBI:63576"/>
    </ligand>
</feature>
<feature type="binding site" evidence="4">
    <location>
        <begin position="529"/>
        <end position="530"/>
    </location>
    <ligand>
        <name>alpha-maltose 1-phosphate</name>
        <dbReference type="ChEBI" id="CHEBI:63576"/>
    </ligand>
</feature>
<comment type="subunit">
    <text evidence="4">Homodimer.</text>
</comment>
<keyword evidence="2 4" id="KW-0808">Transferase</keyword>
<organism evidence="8 9">
    <name type="scientific">Longimonas halophila</name>
    <dbReference type="NCBI Taxonomy" id="1469170"/>
    <lineage>
        <taxon>Bacteria</taxon>
        <taxon>Pseudomonadati</taxon>
        <taxon>Rhodothermota</taxon>
        <taxon>Rhodothermia</taxon>
        <taxon>Rhodothermales</taxon>
        <taxon>Salisaetaceae</taxon>
        <taxon>Longimonas</taxon>
    </lineage>
</organism>
<dbReference type="AlphaFoldDB" id="A0A2H3NL47"/>